<evidence type="ECO:0000259" key="8">
    <source>
        <dbReference type="PROSITE" id="PS50928"/>
    </source>
</evidence>
<dbReference type="GO" id="GO:0055085">
    <property type="term" value="P:transmembrane transport"/>
    <property type="evidence" value="ECO:0007669"/>
    <property type="project" value="InterPro"/>
</dbReference>
<comment type="similarity">
    <text evidence="7">Belongs to the binding-protein-dependent transport system permease family.</text>
</comment>
<keyword evidence="5 7" id="KW-1133">Transmembrane helix</keyword>
<organism evidence="9 10">
    <name type="scientific">Blautia producta</name>
    <dbReference type="NCBI Taxonomy" id="33035"/>
    <lineage>
        <taxon>Bacteria</taxon>
        <taxon>Bacillati</taxon>
        <taxon>Bacillota</taxon>
        <taxon>Clostridia</taxon>
        <taxon>Lachnospirales</taxon>
        <taxon>Lachnospiraceae</taxon>
        <taxon>Blautia</taxon>
    </lineage>
</organism>
<name>A0A7G5N2K6_9FIRM</name>
<feature type="transmembrane region" description="Helical" evidence="7">
    <location>
        <begin position="218"/>
        <end position="238"/>
    </location>
</feature>
<feature type="transmembrane region" description="Helical" evidence="7">
    <location>
        <begin position="112"/>
        <end position="136"/>
    </location>
</feature>
<evidence type="ECO:0000256" key="1">
    <source>
        <dbReference type="ARBA" id="ARBA00004651"/>
    </source>
</evidence>
<feature type="transmembrane region" description="Helical" evidence="7">
    <location>
        <begin position="16"/>
        <end position="39"/>
    </location>
</feature>
<comment type="subcellular location">
    <subcellularLocation>
        <location evidence="1 7">Cell membrane</location>
        <topology evidence="1 7">Multi-pass membrane protein</topology>
    </subcellularLocation>
</comment>
<feature type="transmembrane region" description="Helical" evidence="7">
    <location>
        <begin position="79"/>
        <end position="100"/>
    </location>
</feature>
<dbReference type="SUPFAM" id="SSF161098">
    <property type="entry name" value="MetI-like"/>
    <property type="match status" value="1"/>
</dbReference>
<dbReference type="InterPro" id="IPR051393">
    <property type="entry name" value="ABC_transporter_permease"/>
</dbReference>
<dbReference type="PROSITE" id="PS50928">
    <property type="entry name" value="ABC_TM1"/>
    <property type="match status" value="1"/>
</dbReference>
<evidence type="ECO:0000313" key="10">
    <source>
        <dbReference type="Proteomes" id="UP000515789"/>
    </source>
</evidence>
<evidence type="ECO:0000256" key="4">
    <source>
        <dbReference type="ARBA" id="ARBA00022692"/>
    </source>
</evidence>
<sequence length="308" mass="34410">MKNTKRKKVSYAKWGYIFLLPFFVVYFLFSFIPLVNTFWNSLFENYMSGLNQIGPTFVGLENFKALLTPDLLKYAGNTLILWLMGFVPQIIVSLLLAVWLTDSALKIKGKGFFKTVIYMPNIIMAAAFSMLFFALFSDIGPINGLLENIGIIREPIRFMSDVWWTRGLIALIGFLMWFGNTTILLMAAVLGVDTAVYEAARLDGASSWKIFTQITVPLIRPVLAYVFITSMIGGIQSFDVPQILTGGSGGPNRTSMTLIMYLNNLLFNKNYGLAGALSVILFIATAILSIFVFQKMTGDIVGKKERSK</sequence>
<dbReference type="GO" id="GO:0005886">
    <property type="term" value="C:plasma membrane"/>
    <property type="evidence" value="ECO:0007669"/>
    <property type="project" value="UniProtKB-SubCell"/>
</dbReference>
<evidence type="ECO:0000256" key="6">
    <source>
        <dbReference type="ARBA" id="ARBA00023136"/>
    </source>
</evidence>
<accession>A0A7G5N2K6</accession>
<dbReference type="CDD" id="cd06261">
    <property type="entry name" value="TM_PBP2"/>
    <property type="match status" value="1"/>
</dbReference>
<keyword evidence="2 7" id="KW-0813">Transport</keyword>
<dbReference type="AlphaFoldDB" id="A0A7G5N2K6"/>
<dbReference type="InterPro" id="IPR035906">
    <property type="entry name" value="MetI-like_sf"/>
</dbReference>
<dbReference type="InterPro" id="IPR000515">
    <property type="entry name" value="MetI-like"/>
</dbReference>
<dbReference type="Gene3D" id="1.10.3720.10">
    <property type="entry name" value="MetI-like"/>
    <property type="match status" value="1"/>
</dbReference>
<feature type="transmembrane region" description="Helical" evidence="7">
    <location>
        <begin position="168"/>
        <end position="197"/>
    </location>
</feature>
<dbReference type="EMBL" id="CP039126">
    <property type="protein sequence ID" value="QMW81099.1"/>
    <property type="molecule type" value="Genomic_DNA"/>
</dbReference>
<proteinExistence type="inferred from homology"/>
<dbReference type="RefSeq" id="WP_018597157.1">
    <property type="nucleotide sequence ID" value="NZ_AP031416.1"/>
</dbReference>
<evidence type="ECO:0000313" key="9">
    <source>
        <dbReference type="EMBL" id="QMW81099.1"/>
    </source>
</evidence>
<dbReference type="Pfam" id="PF00528">
    <property type="entry name" value="BPD_transp_1"/>
    <property type="match status" value="1"/>
</dbReference>
<evidence type="ECO:0000256" key="5">
    <source>
        <dbReference type="ARBA" id="ARBA00022989"/>
    </source>
</evidence>
<reference evidence="9 10" key="1">
    <citation type="submission" date="2019-04" db="EMBL/GenBank/DDBJ databases">
        <authorList>
            <person name="Schori C."/>
            <person name="Ahrens C."/>
        </authorList>
    </citation>
    <scope>NUCLEOTIDE SEQUENCE [LARGE SCALE GENOMIC DNA]</scope>
    <source>
        <strain evidence="9 10">DSM 2950</strain>
    </source>
</reference>
<keyword evidence="3" id="KW-1003">Cell membrane</keyword>
<dbReference type="GeneID" id="75053416"/>
<keyword evidence="6 7" id="KW-0472">Membrane</keyword>
<evidence type="ECO:0000256" key="3">
    <source>
        <dbReference type="ARBA" id="ARBA00022475"/>
    </source>
</evidence>
<keyword evidence="4 7" id="KW-0812">Transmembrane</keyword>
<evidence type="ECO:0000256" key="2">
    <source>
        <dbReference type="ARBA" id="ARBA00022448"/>
    </source>
</evidence>
<dbReference type="PANTHER" id="PTHR30193:SF37">
    <property type="entry name" value="INNER MEMBRANE ABC TRANSPORTER PERMEASE PROTEIN YCJO"/>
    <property type="match status" value="1"/>
</dbReference>
<feature type="transmembrane region" description="Helical" evidence="7">
    <location>
        <begin position="271"/>
        <end position="293"/>
    </location>
</feature>
<dbReference type="Proteomes" id="UP000515789">
    <property type="component" value="Chromosome"/>
</dbReference>
<evidence type="ECO:0000256" key="7">
    <source>
        <dbReference type="RuleBase" id="RU363032"/>
    </source>
</evidence>
<protein>
    <submittedName>
        <fullName evidence="9">Sugar ABC transporter permease</fullName>
    </submittedName>
</protein>
<feature type="domain" description="ABC transmembrane type-1" evidence="8">
    <location>
        <begin position="75"/>
        <end position="292"/>
    </location>
</feature>
<gene>
    <name evidence="9" type="ORF">E5259_27995</name>
</gene>
<dbReference type="PANTHER" id="PTHR30193">
    <property type="entry name" value="ABC TRANSPORTER PERMEASE PROTEIN"/>
    <property type="match status" value="1"/>
</dbReference>